<dbReference type="OrthoDB" id="9784988at2"/>
<organism evidence="3 4">
    <name type="scientific">Lacunisphaera limnophila</name>
    <dbReference type="NCBI Taxonomy" id="1838286"/>
    <lineage>
        <taxon>Bacteria</taxon>
        <taxon>Pseudomonadati</taxon>
        <taxon>Verrucomicrobiota</taxon>
        <taxon>Opitutia</taxon>
        <taxon>Opitutales</taxon>
        <taxon>Opitutaceae</taxon>
        <taxon>Lacunisphaera</taxon>
    </lineage>
</organism>
<protein>
    <recommendedName>
        <fullName evidence="2">Peptide deformylase</fullName>
        <shortName evidence="2">PDF</shortName>
        <ecNumber evidence="2">3.5.1.88</ecNumber>
    </recommendedName>
    <alternativeName>
        <fullName evidence="2">Polypeptide deformylase</fullName>
    </alternativeName>
</protein>
<dbReference type="InterPro" id="IPR023635">
    <property type="entry name" value="Peptide_deformylase"/>
</dbReference>
<dbReference type="NCBIfam" id="NF001159">
    <property type="entry name" value="PRK00150.1-3"/>
    <property type="match status" value="1"/>
</dbReference>
<dbReference type="GO" id="GO:0006412">
    <property type="term" value="P:translation"/>
    <property type="evidence" value="ECO:0007669"/>
    <property type="project" value="UniProtKB-UniRule"/>
</dbReference>
<gene>
    <name evidence="2 3" type="primary">def</name>
    <name evidence="3" type="ORF">Verru16b_00147</name>
</gene>
<dbReference type="HAMAP" id="MF_00163">
    <property type="entry name" value="Pep_deformylase"/>
    <property type="match status" value="1"/>
</dbReference>
<dbReference type="KEGG" id="obg:Verru16b_00147"/>
<reference evidence="3 4" key="1">
    <citation type="submission" date="2016-06" db="EMBL/GenBank/DDBJ databases">
        <title>Three novel species with peptidoglycan cell walls form the new genus Lacunisphaera gen. nov. in the family Opitutaceae of the verrucomicrobial subdivision 4.</title>
        <authorList>
            <person name="Rast P."/>
            <person name="Gloeckner I."/>
            <person name="Jogler M."/>
            <person name="Boedeker C."/>
            <person name="Jeske O."/>
            <person name="Wiegand S."/>
            <person name="Reinhardt R."/>
            <person name="Schumann P."/>
            <person name="Rohde M."/>
            <person name="Spring S."/>
            <person name="Gloeckner F.O."/>
            <person name="Jogler C."/>
        </authorList>
    </citation>
    <scope>NUCLEOTIDE SEQUENCE [LARGE SCALE GENOMIC DNA]</scope>
    <source>
        <strain evidence="3 4">IG16b</strain>
    </source>
</reference>
<dbReference type="Proteomes" id="UP000095228">
    <property type="component" value="Chromosome"/>
</dbReference>
<keyword evidence="4" id="KW-1185">Reference proteome</keyword>
<keyword evidence="2" id="KW-0648">Protein biosynthesis</keyword>
<keyword evidence="2" id="KW-0479">Metal-binding</keyword>
<feature type="binding site" evidence="2">
    <location>
        <position position="107"/>
    </location>
    <ligand>
        <name>Fe cation</name>
        <dbReference type="ChEBI" id="CHEBI:24875"/>
    </ligand>
</feature>
<dbReference type="PIRSF" id="PIRSF004749">
    <property type="entry name" value="Pep_def"/>
    <property type="match status" value="1"/>
</dbReference>
<evidence type="ECO:0000256" key="2">
    <source>
        <dbReference type="HAMAP-Rule" id="MF_00163"/>
    </source>
</evidence>
<evidence type="ECO:0000256" key="1">
    <source>
        <dbReference type="ARBA" id="ARBA00010759"/>
    </source>
</evidence>
<accession>A0A1I7PHL9</accession>
<dbReference type="PATRIC" id="fig|1838286.3.peg.143"/>
<comment type="cofactor">
    <cofactor evidence="2">
        <name>Fe(2+)</name>
        <dbReference type="ChEBI" id="CHEBI:29033"/>
    </cofactor>
    <text evidence="2">Binds 1 Fe(2+) ion.</text>
</comment>
<keyword evidence="2 3" id="KW-0378">Hydrolase</keyword>
<comment type="function">
    <text evidence="2">Removes the formyl group from the N-terminal Met of newly synthesized proteins. Requires at least a dipeptide for an efficient rate of reaction. N-terminal L-methionine is a prerequisite for activity but the enzyme has broad specificity at other positions.</text>
</comment>
<sequence length="188" mass="20834">MVLPIVHFNSPVLRKKGAPVTAFDAALARLAGDMIDTMHEAQGIGLAAQQIGHPLQLCVLDLRETEADFTWEYDGARPPLELFMPLVVVNPDVKIVPEPTTSYEEGCLSFPEIRGDVVRPDEITVKFQDLAGVPHTLRCNGLLARCVLHEHDHLQGILFIDRMAKDVLTVIDPELKALKKLTREAAKK</sequence>
<feature type="binding site" evidence="2">
    <location>
        <position position="149"/>
    </location>
    <ligand>
        <name>Fe cation</name>
        <dbReference type="ChEBI" id="CHEBI:24875"/>
    </ligand>
</feature>
<dbReference type="GO" id="GO:0042586">
    <property type="term" value="F:peptide deformylase activity"/>
    <property type="evidence" value="ECO:0007669"/>
    <property type="project" value="UniProtKB-UniRule"/>
</dbReference>
<evidence type="ECO:0000313" key="3">
    <source>
        <dbReference type="EMBL" id="AOS43106.1"/>
    </source>
</evidence>
<dbReference type="PANTHER" id="PTHR10458:SF22">
    <property type="entry name" value="PEPTIDE DEFORMYLASE"/>
    <property type="match status" value="1"/>
</dbReference>
<dbReference type="PANTHER" id="PTHR10458">
    <property type="entry name" value="PEPTIDE DEFORMYLASE"/>
    <property type="match status" value="1"/>
</dbReference>
<dbReference type="NCBIfam" id="TIGR00079">
    <property type="entry name" value="pept_deformyl"/>
    <property type="match status" value="1"/>
</dbReference>
<dbReference type="AlphaFoldDB" id="A0A1I7PHL9"/>
<dbReference type="EC" id="3.5.1.88" evidence="2"/>
<dbReference type="GO" id="GO:0046872">
    <property type="term" value="F:metal ion binding"/>
    <property type="evidence" value="ECO:0007669"/>
    <property type="project" value="UniProtKB-KW"/>
</dbReference>
<dbReference type="STRING" id="1838286.Verru16b_00147"/>
<dbReference type="InterPro" id="IPR036821">
    <property type="entry name" value="Peptide_deformylase_sf"/>
</dbReference>
<name>A0A1I7PHL9_9BACT</name>
<feature type="binding site" evidence="2">
    <location>
        <position position="153"/>
    </location>
    <ligand>
        <name>Fe cation</name>
        <dbReference type="ChEBI" id="CHEBI:24875"/>
    </ligand>
</feature>
<dbReference type="CDD" id="cd00487">
    <property type="entry name" value="Pep_deformylase"/>
    <property type="match status" value="1"/>
</dbReference>
<evidence type="ECO:0000313" key="4">
    <source>
        <dbReference type="Proteomes" id="UP000095228"/>
    </source>
</evidence>
<dbReference type="Gene3D" id="3.90.45.10">
    <property type="entry name" value="Peptide deformylase"/>
    <property type="match status" value="1"/>
</dbReference>
<dbReference type="RefSeq" id="WP_069960496.1">
    <property type="nucleotide sequence ID" value="NZ_CP016094.1"/>
</dbReference>
<dbReference type="EMBL" id="CP016094">
    <property type="protein sequence ID" value="AOS43106.1"/>
    <property type="molecule type" value="Genomic_DNA"/>
</dbReference>
<comment type="similarity">
    <text evidence="1 2">Belongs to the polypeptide deformylase family.</text>
</comment>
<dbReference type="PRINTS" id="PR01576">
    <property type="entry name" value="PDEFORMYLASE"/>
</dbReference>
<dbReference type="Pfam" id="PF01327">
    <property type="entry name" value="Pep_deformylase"/>
    <property type="match status" value="1"/>
</dbReference>
<comment type="catalytic activity">
    <reaction evidence="2">
        <text>N-terminal N-formyl-L-methionyl-[peptide] + H2O = N-terminal L-methionyl-[peptide] + formate</text>
        <dbReference type="Rhea" id="RHEA:24420"/>
        <dbReference type="Rhea" id="RHEA-COMP:10639"/>
        <dbReference type="Rhea" id="RHEA-COMP:10640"/>
        <dbReference type="ChEBI" id="CHEBI:15377"/>
        <dbReference type="ChEBI" id="CHEBI:15740"/>
        <dbReference type="ChEBI" id="CHEBI:49298"/>
        <dbReference type="ChEBI" id="CHEBI:64731"/>
        <dbReference type="EC" id="3.5.1.88"/>
    </reaction>
</comment>
<keyword evidence="2" id="KW-0408">Iron</keyword>
<proteinExistence type="inferred from homology"/>
<feature type="active site" evidence="2">
    <location>
        <position position="150"/>
    </location>
</feature>
<dbReference type="SUPFAM" id="SSF56420">
    <property type="entry name" value="Peptide deformylase"/>
    <property type="match status" value="1"/>
</dbReference>